<sequence>MASKPTWTMIAKLFCNGLLTNYSVKLTQLYELCQNQNINLEKVEKLVFELTMINVLECLIES</sequence>
<dbReference type="EMBL" id="ADCY02000044">
    <property type="protein sequence ID" value="EFG30579.1"/>
    <property type="molecule type" value="Genomic_DNA"/>
</dbReference>
<dbReference type="HOGENOM" id="CLU_2901816_0_0_4"/>
<name>V9HBK9_9NEIS</name>
<dbReference type="AlphaFoldDB" id="V9HBK9"/>
<dbReference type="Proteomes" id="UP000017813">
    <property type="component" value="Unassembled WGS sequence"/>
</dbReference>
<evidence type="ECO:0000313" key="1">
    <source>
        <dbReference type="EMBL" id="EFG30579.1"/>
    </source>
</evidence>
<reference evidence="1 2" key="2">
    <citation type="submission" date="2011-10" db="EMBL/GenBank/DDBJ databases">
        <title>The Genome Sequence of Simonsiella muelleri ATCC 29453.</title>
        <authorList>
            <consortium name="The Broad Institute Genome Sequencing Platform"/>
            <consortium name="The Broad Institute Genome Sequencing Center for Infectious Disease"/>
            <person name="Earl A."/>
            <person name="Ward D."/>
            <person name="Feldgarden M."/>
            <person name="Gevers D."/>
            <person name="Izard J."/>
            <person name="Baranova O.V."/>
            <person name="Blanton J.M."/>
            <person name="Tanner A.C."/>
            <person name="Dewhirst F."/>
            <person name="Young S.K."/>
            <person name="Zeng Q."/>
            <person name="Gargeya S."/>
            <person name="Fitzgerald M."/>
            <person name="Haas B."/>
            <person name="Abouelleil A."/>
            <person name="Alvarado L."/>
            <person name="Arachchi H.M."/>
            <person name="Berlin A."/>
            <person name="Brown A."/>
            <person name="Chapman S.B."/>
            <person name="Chen Z."/>
            <person name="Dunbar C."/>
            <person name="Freedman E."/>
            <person name="Gearin G."/>
            <person name="Goldberg J."/>
            <person name="Griggs A."/>
            <person name="Gujja S."/>
            <person name="Heiman D."/>
            <person name="Howarth C."/>
            <person name="Larson L."/>
            <person name="Lui A."/>
            <person name="MacDonald P.J.P."/>
            <person name="Montmayeur A."/>
            <person name="Murphy C."/>
            <person name="Neiman D."/>
            <person name="Pearson M."/>
            <person name="Priest M."/>
            <person name="Roberts A."/>
            <person name="Saif S."/>
            <person name="Shea T."/>
            <person name="Shenoy N."/>
            <person name="Sisk P."/>
            <person name="Stolte C."/>
            <person name="Sykes S."/>
            <person name="Wortman J."/>
            <person name="Nusbaum C."/>
            <person name="Birren B."/>
        </authorList>
    </citation>
    <scope>NUCLEOTIDE SEQUENCE [LARGE SCALE GENOMIC DNA]</scope>
    <source>
        <strain evidence="1 2">ATCC 29453</strain>
    </source>
</reference>
<protein>
    <submittedName>
        <fullName evidence="1">Uncharacterized protein</fullName>
    </submittedName>
</protein>
<dbReference type="STRING" id="641147.HMPREF9021_01548"/>
<reference evidence="1 2" key="1">
    <citation type="submission" date="2010-03" db="EMBL/GenBank/DDBJ databases">
        <authorList>
            <consortium name="The Broad Institute Genome Sequencing Platform"/>
            <person name="Ward D."/>
            <person name="Earl A."/>
            <person name="Feldgarden M."/>
            <person name="Gevers D."/>
            <person name="Young S."/>
            <person name="Zeng Q."/>
            <person name="Koehrsen M."/>
            <person name="Alvarado L."/>
            <person name="Berlin A.M."/>
            <person name="Borenstein D."/>
            <person name="Chapman S.B."/>
            <person name="Chen Z."/>
            <person name="Engels R."/>
            <person name="Freedman E."/>
            <person name="Gellesch M."/>
            <person name="Goldberg J."/>
            <person name="Griggs A."/>
            <person name="Gujja S."/>
            <person name="Heilman E.R."/>
            <person name="Heiman D.I."/>
            <person name="Hepburn T.A."/>
            <person name="Howarth C."/>
            <person name="Jen D."/>
            <person name="Larson L."/>
            <person name="Mehta T."/>
            <person name="Park D."/>
            <person name="Pearson M."/>
            <person name="Richards J."/>
            <person name="Roberts A."/>
            <person name="Saif S."/>
            <person name="Shea T.D."/>
            <person name="Shenoy N."/>
            <person name="Sisk P."/>
            <person name="Stolte C."/>
            <person name="Sykes S.N."/>
            <person name="Walk T."/>
            <person name="White J."/>
            <person name="Yandava C."/>
            <person name="Izard J."/>
            <person name="Baranova O.V."/>
            <person name="Blanton J.M."/>
            <person name="Tanner A.C."/>
            <person name="Dewhirst F."/>
            <person name="Haas B."/>
            <person name="Nusbaum C."/>
            <person name="Birren B."/>
        </authorList>
    </citation>
    <scope>NUCLEOTIDE SEQUENCE [LARGE SCALE GENOMIC DNA]</scope>
    <source>
        <strain evidence="1 2">ATCC 29453</strain>
    </source>
</reference>
<comment type="caution">
    <text evidence="1">The sequence shown here is derived from an EMBL/GenBank/DDBJ whole genome shotgun (WGS) entry which is preliminary data.</text>
</comment>
<organism evidence="1 2">
    <name type="scientific">Simonsiella muelleri ATCC 29453</name>
    <dbReference type="NCBI Taxonomy" id="641147"/>
    <lineage>
        <taxon>Bacteria</taxon>
        <taxon>Pseudomonadati</taxon>
        <taxon>Pseudomonadota</taxon>
        <taxon>Betaproteobacteria</taxon>
        <taxon>Neisseriales</taxon>
        <taxon>Neisseriaceae</taxon>
        <taxon>Simonsiella</taxon>
    </lineage>
</organism>
<proteinExistence type="predicted"/>
<keyword evidence="2" id="KW-1185">Reference proteome</keyword>
<gene>
    <name evidence="1" type="ORF">HMPREF9021_01548</name>
</gene>
<evidence type="ECO:0000313" key="2">
    <source>
        <dbReference type="Proteomes" id="UP000017813"/>
    </source>
</evidence>
<accession>V9HBK9</accession>